<name>A0A159Z6F3_9RHOB</name>
<proteinExistence type="predicted"/>
<organism evidence="1 2">
    <name type="scientific">Frigidibacter mobilis</name>
    <dbReference type="NCBI Taxonomy" id="1335048"/>
    <lineage>
        <taxon>Bacteria</taxon>
        <taxon>Pseudomonadati</taxon>
        <taxon>Pseudomonadota</taxon>
        <taxon>Alphaproteobacteria</taxon>
        <taxon>Rhodobacterales</taxon>
        <taxon>Paracoccaceae</taxon>
        <taxon>Frigidibacter</taxon>
    </lineage>
</organism>
<dbReference type="EMBL" id="CP012661">
    <property type="protein sequence ID" value="AMY70917.1"/>
    <property type="molecule type" value="Genomic_DNA"/>
</dbReference>
<sequence length="65" mass="7417">MDIRISHNIGGSEYKVFEQKNGCDLCHKTGDEEQKVYYFKDGKGPFDKPHLTLRIGLNLLTTSTE</sequence>
<gene>
    <name evidence="1" type="ORF">AKL17_3694</name>
</gene>
<keyword evidence="2" id="KW-1185">Reference proteome</keyword>
<dbReference type="Proteomes" id="UP000076128">
    <property type="component" value="Chromosome"/>
</dbReference>
<dbReference type="KEGG" id="daa:AKL17_3694"/>
<protein>
    <submittedName>
        <fullName evidence="1">Uncharacterized protein</fullName>
    </submittedName>
</protein>
<dbReference type="STRING" id="1335048.AKL17_3694"/>
<dbReference type="AlphaFoldDB" id="A0A159Z6F3"/>
<evidence type="ECO:0000313" key="2">
    <source>
        <dbReference type="Proteomes" id="UP000076128"/>
    </source>
</evidence>
<evidence type="ECO:0000313" key="1">
    <source>
        <dbReference type="EMBL" id="AMY70917.1"/>
    </source>
</evidence>
<accession>A0A159Z6F3</accession>
<reference evidence="1 2" key="1">
    <citation type="submission" date="2015-09" db="EMBL/GenBank/DDBJ databases">
        <title>Complete genome sequence of Defluviimonas alba cai42t isolated from an oilfield in Xinjiang.</title>
        <authorList>
            <person name="Geng S."/>
            <person name="Pan X."/>
            <person name="Wu X."/>
        </authorList>
    </citation>
    <scope>NUCLEOTIDE SEQUENCE [LARGE SCALE GENOMIC DNA]</scope>
    <source>
        <strain evidence="2">cai42</strain>
    </source>
</reference>